<keyword evidence="16" id="KW-0804">Transcription</keyword>
<evidence type="ECO:0000256" key="3">
    <source>
        <dbReference type="ARBA" id="ARBA00003976"/>
    </source>
</evidence>
<evidence type="ECO:0000256" key="6">
    <source>
        <dbReference type="ARBA" id="ARBA00005884"/>
    </source>
</evidence>
<evidence type="ECO:0000256" key="1">
    <source>
        <dbReference type="ARBA" id="ARBA00001798"/>
    </source>
</evidence>
<dbReference type="UniPathway" id="UPA00143"/>
<feature type="domain" description="RING-type" evidence="20">
    <location>
        <begin position="121"/>
        <end position="169"/>
    </location>
</feature>
<dbReference type="Gene3D" id="4.10.280.10">
    <property type="entry name" value="Helix-loop-helix DNA-binding domain"/>
    <property type="match status" value="1"/>
</dbReference>
<dbReference type="InterPro" id="IPR001841">
    <property type="entry name" value="Znf_RING"/>
</dbReference>
<evidence type="ECO:0000256" key="17">
    <source>
        <dbReference type="ARBA" id="ARBA00023242"/>
    </source>
</evidence>
<dbReference type="GO" id="GO:0080147">
    <property type="term" value="P:root hair cell development"/>
    <property type="evidence" value="ECO:0007669"/>
    <property type="project" value="UniProtKB-ARBA"/>
</dbReference>
<keyword evidence="15" id="KW-0238">DNA-binding</keyword>
<keyword evidence="12" id="KW-0833">Ubl conjugation pathway</keyword>
<dbReference type="EMBL" id="AWWV01012452">
    <property type="protein sequence ID" value="OMO67108.1"/>
    <property type="molecule type" value="Genomic_DNA"/>
</dbReference>
<keyword evidence="9" id="KW-0479">Metal-binding</keyword>
<dbReference type="PANTHER" id="PTHR11685">
    <property type="entry name" value="RBR FAMILY RING FINGER AND IBR DOMAIN-CONTAINING"/>
    <property type="match status" value="1"/>
</dbReference>
<dbReference type="InterPro" id="IPR013083">
    <property type="entry name" value="Znf_RING/FYVE/PHD"/>
</dbReference>
<dbReference type="PROSITE" id="PS51873">
    <property type="entry name" value="TRIAD"/>
    <property type="match status" value="1"/>
</dbReference>
<comment type="catalytic activity">
    <reaction evidence="1">
        <text>[E2 ubiquitin-conjugating enzyme]-S-ubiquitinyl-L-cysteine + [acceptor protein]-L-lysine = [E2 ubiquitin-conjugating enzyme]-L-cysteine + [acceptor protein]-N(6)-ubiquitinyl-L-lysine.</text>
        <dbReference type="EC" id="2.3.2.31"/>
    </reaction>
</comment>
<dbReference type="InterPro" id="IPR017907">
    <property type="entry name" value="Znf_RING_CS"/>
</dbReference>
<proteinExistence type="inferred from homology"/>
<keyword evidence="17" id="KW-0539">Nucleus</keyword>
<dbReference type="PROSITE" id="PS50089">
    <property type="entry name" value="ZF_RING_2"/>
    <property type="match status" value="1"/>
</dbReference>
<evidence type="ECO:0000256" key="9">
    <source>
        <dbReference type="ARBA" id="ARBA00022723"/>
    </source>
</evidence>
<feature type="domain" description="RING-type" evidence="22">
    <location>
        <begin position="117"/>
        <end position="327"/>
    </location>
</feature>
<dbReference type="Gramene" id="OMO67108">
    <property type="protein sequence ID" value="OMO67108"/>
    <property type="gene ID" value="CCACVL1_20793"/>
</dbReference>
<evidence type="ECO:0000256" key="16">
    <source>
        <dbReference type="ARBA" id="ARBA00023163"/>
    </source>
</evidence>
<accession>A0A1R3H9T4</accession>
<comment type="caution">
    <text evidence="23">The sequence shown here is derived from an EMBL/GenBank/DDBJ whole genome shotgun (WGS) entry which is preliminary data.</text>
</comment>
<evidence type="ECO:0000256" key="4">
    <source>
        <dbReference type="ARBA" id="ARBA00004123"/>
    </source>
</evidence>
<keyword evidence="8" id="KW-0808">Transferase</keyword>
<feature type="domain" description="BHLH" evidence="21">
    <location>
        <begin position="646"/>
        <end position="695"/>
    </location>
</feature>
<dbReference type="EC" id="2.3.2.31" evidence="7"/>
<dbReference type="GO" id="GO:0006355">
    <property type="term" value="P:regulation of DNA-templated transcription"/>
    <property type="evidence" value="ECO:0007669"/>
    <property type="project" value="UniProtKB-ARBA"/>
</dbReference>
<comment type="function">
    <text evidence="3">Might act as an E3 ubiquitin-protein ligase, or as part of E3 complex, which accepts ubiquitin from specific E2 ubiquitin-conjugating enzymes and then transfers it to substrates.</text>
</comment>
<feature type="compositionally biased region" description="Basic and acidic residues" evidence="19">
    <location>
        <begin position="89"/>
        <end position="102"/>
    </location>
</feature>
<reference evidence="23 24" key="1">
    <citation type="submission" date="2013-09" db="EMBL/GenBank/DDBJ databases">
        <title>Corchorus capsularis genome sequencing.</title>
        <authorList>
            <person name="Alam M."/>
            <person name="Haque M.S."/>
            <person name="Islam M.S."/>
            <person name="Emdad E.M."/>
            <person name="Islam M.M."/>
            <person name="Ahmed B."/>
            <person name="Halim A."/>
            <person name="Hossen Q.M.M."/>
            <person name="Hossain M.Z."/>
            <person name="Ahmed R."/>
            <person name="Khan M.M."/>
            <person name="Islam R."/>
            <person name="Rashid M.M."/>
            <person name="Khan S.A."/>
            <person name="Rahman M.S."/>
            <person name="Alam M."/>
        </authorList>
    </citation>
    <scope>NUCLEOTIDE SEQUENCE [LARGE SCALE GENOMIC DNA]</scope>
    <source>
        <strain evidence="24">cv. CVL-1</strain>
        <tissue evidence="23">Whole seedling</tissue>
    </source>
</reference>
<dbReference type="SMART" id="SM00647">
    <property type="entry name" value="IBR"/>
    <property type="match status" value="2"/>
</dbReference>
<evidence type="ECO:0000256" key="11">
    <source>
        <dbReference type="ARBA" id="ARBA00022771"/>
    </source>
</evidence>
<dbReference type="FunFam" id="3.30.40.10:FF:000230">
    <property type="entry name" value="RBR-type E3 ubiquitin transferase"/>
    <property type="match status" value="1"/>
</dbReference>
<evidence type="ECO:0000256" key="19">
    <source>
        <dbReference type="SAM" id="MobiDB-lite"/>
    </source>
</evidence>
<evidence type="ECO:0000256" key="12">
    <source>
        <dbReference type="ARBA" id="ARBA00022786"/>
    </source>
</evidence>
<organism evidence="23 24">
    <name type="scientific">Corchorus capsularis</name>
    <name type="common">Jute</name>
    <dbReference type="NCBI Taxonomy" id="210143"/>
    <lineage>
        <taxon>Eukaryota</taxon>
        <taxon>Viridiplantae</taxon>
        <taxon>Streptophyta</taxon>
        <taxon>Embryophyta</taxon>
        <taxon>Tracheophyta</taxon>
        <taxon>Spermatophyta</taxon>
        <taxon>Magnoliopsida</taxon>
        <taxon>eudicotyledons</taxon>
        <taxon>Gunneridae</taxon>
        <taxon>Pentapetalae</taxon>
        <taxon>rosids</taxon>
        <taxon>malvids</taxon>
        <taxon>Malvales</taxon>
        <taxon>Malvaceae</taxon>
        <taxon>Grewioideae</taxon>
        <taxon>Apeibeae</taxon>
        <taxon>Corchorus</taxon>
    </lineage>
</organism>
<evidence type="ECO:0000256" key="8">
    <source>
        <dbReference type="ARBA" id="ARBA00022679"/>
    </source>
</evidence>
<keyword evidence="14" id="KW-0805">Transcription regulation</keyword>
<evidence type="ECO:0000256" key="14">
    <source>
        <dbReference type="ARBA" id="ARBA00023015"/>
    </source>
</evidence>
<dbReference type="GO" id="GO:0003677">
    <property type="term" value="F:DNA binding"/>
    <property type="evidence" value="ECO:0007669"/>
    <property type="project" value="UniProtKB-KW"/>
</dbReference>
<comment type="pathway">
    <text evidence="5">Protein modification; protein ubiquitination.</text>
</comment>
<dbReference type="OrthoDB" id="759159at2759"/>
<evidence type="ECO:0000256" key="18">
    <source>
        <dbReference type="PROSITE-ProRule" id="PRU00175"/>
    </source>
</evidence>
<evidence type="ECO:0000256" key="2">
    <source>
        <dbReference type="ARBA" id="ARBA00001947"/>
    </source>
</evidence>
<dbReference type="PROSITE" id="PS00518">
    <property type="entry name" value="ZF_RING_1"/>
    <property type="match status" value="1"/>
</dbReference>
<dbReference type="Gene3D" id="1.20.120.1750">
    <property type="match status" value="1"/>
</dbReference>
<feature type="region of interest" description="Disordered" evidence="19">
    <location>
        <begin position="630"/>
        <end position="650"/>
    </location>
</feature>
<dbReference type="PROSITE" id="PS50888">
    <property type="entry name" value="BHLH"/>
    <property type="match status" value="1"/>
</dbReference>
<dbReference type="InterPro" id="IPR011598">
    <property type="entry name" value="bHLH_dom"/>
</dbReference>
<protein>
    <recommendedName>
        <fullName evidence="7">RBR-type E3 ubiquitin transferase</fullName>
        <ecNumber evidence="7">2.3.2.31</ecNumber>
    </recommendedName>
</protein>
<dbReference type="CDD" id="cd22584">
    <property type="entry name" value="Rcat_RBR_unk"/>
    <property type="match status" value="1"/>
</dbReference>
<evidence type="ECO:0000259" key="21">
    <source>
        <dbReference type="PROSITE" id="PS50888"/>
    </source>
</evidence>
<evidence type="ECO:0000313" key="24">
    <source>
        <dbReference type="Proteomes" id="UP000188268"/>
    </source>
</evidence>
<dbReference type="GO" id="GO:0061630">
    <property type="term" value="F:ubiquitin protein ligase activity"/>
    <property type="evidence" value="ECO:0007669"/>
    <property type="project" value="UniProtKB-EC"/>
</dbReference>
<dbReference type="FunFam" id="4.10.280.10:FF:000017">
    <property type="entry name" value="Transcription factor bHLH66"/>
    <property type="match status" value="1"/>
</dbReference>
<dbReference type="InterPro" id="IPR036638">
    <property type="entry name" value="HLH_DNA-bd_sf"/>
</dbReference>
<dbReference type="InterPro" id="IPR044066">
    <property type="entry name" value="TRIAD_supradom"/>
</dbReference>
<name>A0A1R3H9T4_COCAP</name>
<sequence>MEKPNFPRQVEIVDLESDGFDFFPDKGGTTKGNAISVEDYIEQRDIELAIKASINTATSDNNNYIDLDSYDDDLILLTFEPPNTHFGKKRENGVKPFSDHSVTEPGESSNSKASKDPHFICDFCVEPKEENESFSIKGCSHFYCTDCMIKYVASKLQDKISSITCPVPNCKGTLEPEYCRNLLPREVFERWGDALCEAMILGSERFYCPYKDCSMVLIDDGGQAVKESECPNCRRLFSAQCKVPWHPDIDCKEFQRLHKDEREREDIMLMKLAKDKKWARCPRCRFVVERTAGCRYIMCRCGTAFCYDCGSTRVNAHHYCLACKRKMDFVFESTLNIRRRVDTMILEEIMLMDDYLDQYFSSSSWSDMNVKERSSWVHSEPDHPDTLLSGLLGVMYNNQDDNNKNSSPVRMLGSNHAIGSLPAQDISPSLAPSAESGCGVDHGNLLPGDQGDHGQICSGNSSKEMMIDENLGFGNMGLKFHSSASLSCSHEKDLSVVGDMIPSLPFNGETSEFRRSLTATGLETLSPISQSWDPQTYDGVSSFPSLVGQTRIQRSCLPGENGTLDNEKSINNRFVEIDKIFRPENLSVSINAKGKQDALYSSFPSEPQITKTMIGLPSLLQGPSATANNGFNNGIGKPRVRARRGQATDPHSIAERLRREKIAERMKNLQELVPNSNKTDKASMLDEIIEYVKFLQLQVKVLSMSRLGAAGAVVPLITDIQAEGSNGLSLSPLAGQGVDFSPSPDQVVFEQEVVKLMESNVKLAMQYLQSKGLCLMPIALAAAISSGKASSSSSSSSGQASEERKKFGYNNSLVNNDSVIVCNSRSSHCSSSSSSNGSLPGVGIHHIPSDGNFMIGKLSGSLMAKACNGTFKQEEVNALCTAK</sequence>
<evidence type="ECO:0000256" key="7">
    <source>
        <dbReference type="ARBA" id="ARBA00012251"/>
    </source>
</evidence>
<dbReference type="GO" id="GO:0005634">
    <property type="term" value="C:nucleus"/>
    <property type="evidence" value="ECO:0007669"/>
    <property type="project" value="UniProtKB-SubCell"/>
</dbReference>
<dbReference type="STRING" id="210143.A0A1R3H9T4"/>
<dbReference type="SUPFAM" id="SSF47459">
    <property type="entry name" value="HLH, helix-loop-helix DNA-binding domain"/>
    <property type="match status" value="1"/>
</dbReference>
<evidence type="ECO:0000256" key="5">
    <source>
        <dbReference type="ARBA" id="ARBA00004906"/>
    </source>
</evidence>
<dbReference type="GO" id="GO:0016567">
    <property type="term" value="P:protein ubiquitination"/>
    <property type="evidence" value="ECO:0007669"/>
    <property type="project" value="UniProtKB-UniPathway"/>
</dbReference>
<dbReference type="Pfam" id="PF01485">
    <property type="entry name" value="IBR"/>
    <property type="match status" value="1"/>
</dbReference>
<evidence type="ECO:0000256" key="15">
    <source>
        <dbReference type="ARBA" id="ARBA00023125"/>
    </source>
</evidence>
<dbReference type="GO" id="GO:0046983">
    <property type="term" value="F:protein dimerization activity"/>
    <property type="evidence" value="ECO:0007669"/>
    <property type="project" value="InterPro"/>
</dbReference>
<dbReference type="CDD" id="cd22582">
    <property type="entry name" value="BRcat_RBR_unk"/>
    <property type="match status" value="1"/>
</dbReference>
<dbReference type="SMART" id="SM00353">
    <property type="entry name" value="HLH"/>
    <property type="match status" value="1"/>
</dbReference>
<keyword evidence="10" id="KW-0677">Repeat</keyword>
<keyword evidence="13" id="KW-0862">Zinc</keyword>
<dbReference type="AlphaFoldDB" id="A0A1R3H9T4"/>
<evidence type="ECO:0000256" key="13">
    <source>
        <dbReference type="ARBA" id="ARBA00022833"/>
    </source>
</evidence>
<dbReference type="SUPFAM" id="SSF57850">
    <property type="entry name" value="RING/U-box"/>
    <property type="match status" value="3"/>
</dbReference>
<keyword evidence="24" id="KW-1185">Reference proteome</keyword>
<gene>
    <name evidence="23" type="ORF">CCACVL1_20793</name>
</gene>
<keyword evidence="11 18" id="KW-0863">Zinc-finger</keyword>
<dbReference type="Gene3D" id="3.30.40.10">
    <property type="entry name" value="Zinc/RING finger domain, C3HC4 (zinc finger)"/>
    <property type="match status" value="1"/>
</dbReference>
<evidence type="ECO:0000259" key="20">
    <source>
        <dbReference type="PROSITE" id="PS50089"/>
    </source>
</evidence>
<dbReference type="InterPro" id="IPR002867">
    <property type="entry name" value="IBR_dom"/>
</dbReference>
<evidence type="ECO:0000259" key="22">
    <source>
        <dbReference type="PROSITE" id="PS51873"/>
    </source>
</evidence>
<dbReference type="GO" id="GO:0008270">
    <property type="term" value="F:zinc ion binding"/>
    <property type="evidence" value="ECO:0007669"/>
    <property type="project" value="UniProtKB-KW"/>
</dbReference>
<evidence type="ECO:0000313" key="23">
    <source>
        <dbReference type="EMBL" id="OMO67108.1"/>
    </source>
</evidence>
<dbReference type="InterPro" id="IPR031127">
    <property type="entry name" value="E3_UB_ligase_RBR"/>
</dbReference>
<comment type="subcellular location">
    <subcellularLocation>
        <location evidence="4">Nucleus</location>
    </subcellularLocation>
</comment>
<comment type="cofactor">
    <cofactor evidence="2">
        <name>Zn(2+)</name>
        <dbReference type="ChEBI" id="CHEBI:29105"/>
    </cofactor>
</comment>
<feature type="region of interest" description="Disordered" evidence="19">
    <location>
        <begin position="87"/>
        <end position="114"/>
    </location>
</feature>
<comment type="similarity">
    <text evidence="6">Belongs to the RBR family. Ariadne subfamily.</text>
</comment>
<dbReference type="Pfam" id="PF00010">
    <property type="entry name" value="HLH"/>
    <property type="match status" value="1"/>
</dbReference>
<evidence type="ECO:0000256" key="10">
    <source>
        <dbReference type="ARBA" id="ARBA00022737"/>
    </source>
</evidence>
<dbReference type="Proteomes" id="UP000188268">
    <property type="component" value="Unassembled WGS sequence"/>
</dbReference>